<comment type="subcellular location">
    <subcellularLocation>
        <location evidence="1">Membrane</location>
        <topology evidence="1">Multi-pass membrane protein</topology>
    </subcellularLocation>
</comment>
<name>A0ABV4SX12_9ACTN</name>
<keyword evidence="3 6" id="KW-1133">Transmembrane helix</keyword>
<accession>A0ABV4SX12</accession>
<gene>
    <name evidence="8" type="ORF">ACEG43_42745</name>
</gene>
<feature type="domain" description="O-antigen ligase-related" evidence="7">
    <location>
        <begin position="172"/>
        <end position="326"/>
    </location>
</feature>
<proteinExistence type="predicted"/>
<feature type="transmembrane region" description="Helical" evidence="6">
    <location>
        <begin position="61"/>
        <end position="82"/>
    </location>
</feature>
<keyword evidence="4 6" id="KW-0472">Membrane</keyword>
<feature type="transmembrane region" description="Helical" evidence="6">
    <location>
        <begin position="167"/>
        <end position="200"/>
    </location>
</feature>
<evidence type="ECO:0000256" key="4">
    <source>
        <dbReference type="ARBA" id="ARBA00023136"/>
    </source>
</evidence>
<evidence type="ECO:0000313" key="8">
    <source>
        <dbReference type="EMBL" id="MFA3842793.1"/>
    </source>
</evidence>
<feature type="transmembrane region" description="Helical" evidence="6">
    <location>
        <begin position="347"/>
        <end position="366"/>
    </location>
</feature>
<protein>
    <submittedName>
        <fullName evidence="8">O-antigen ligase family protein</fullName>
    </submittedName>
</protein>
<keyword evidence="9" id="KW-1185">Reference proteome</keyword>
<dbReference type="PANTHER" id="PTHR37422">
    <property type="entry name" value="TEICHURONIC ACID BIOSYNTHESIS PROTEIN TUAE"/>
    <property type="match status" value="1"/>
</dbReference>
<dbReference type="InterPro" id="IPR007016">
    <property type="entry name" value="O-antigen_ligase-rel_domated"/>
</dbReference>
<evidence type="ECO:0000256" key="3">
    <source>
        <dbReference type="ARBA" id="ARBA00022989"/>
    </source>
</evidence>
<dbReference type="PANTHER" id="PTHR37422:SF13">
    <property type="entry name" value="LIPOPOLYSACCHARIDE BIOSYNTHESIS PROTEIN PA4999-RELATED"/>
    <property type="match status" value="1"/>
</dbReference>
<feature type="transmembrane region" description="Helical" evidence="6">
    <location>
        <begin position="32"/>
        <end position="49"/>
    </location>
</feature>
<evidence type="ECO:0000256" key="1">
    <source>
        <dbReference type="ARBA" id="ARBA00004141"/>
    </source>
</evidence>
<dbReference type="Proteomes" id="UP001571476">
    <property type="component" value="Unassembled WGS sequence"/>
</dbReference>
<dbReference type="EMBL" id="JBGOSP010000044">
    <property type="protein sequence ID" value="MFA3842793.1"/>
    <property type="molecule type" value="Genomic_DNA"/>
</dbReference>
<dbReference type="RefSeq" id="WP_372566706.1">
    <property type="nucleotide sequence ID" value="NZ_JBGOSP010000044.1"/>
</dbReference>
<dbReference type="GO" id="GO:0016874">
    <property type="term" value="F:ligase activity"/>
    <property type="evidence" value="ECO:0007669"/>
    <property type="project" value="UniProtKB-KW"/>
</dbReference>
<evidence type="ECO:0000256" key="5">
    <source>
        <dbReference type="SAM" id="MobiDB-lite"/>
    </source>
</evidence>
<evidence type="ECO:0000256" key="6">
    <source>
        <dbReference type="SAM" id="Phobius"/>
    </source>
</evidence>
<reference evidence="8 9" key="1">
    <citation type="submission" date="2024-08" db="EMBL/GenBank/DDBJ databases">
        <title>Genome sequence of Streptomyces aureus CACIA-1.46HGO.</title>
        <authorList>
            <person name="Evangelista-Martinez Z."/>
        </authorList>
    </citation>
    <scope>NUCLEOTIDE SEQUENCE [LARGE SCALE GENOMIC DNA]</scope>
    <source>
        <strain evidence="8 9">CACIA-1.46HGO</strain>
    </source>
</reference>
<dbReference type="Pfam" id="PF04932">
    <property type="entry name" value="Wzy_C"/>
    <property type="match status" value="1"/>
</dbReference>
<organism evidence="8 9">
    <name type="scientific">Streptomyces aureus</name>
    <dbReference type="NCBI Taxonomy" id="193461"/>
    <lineage>
        <taxon>Bacteria</taxon>
        <taxon>Bacillati</taxon>
        <taxon>Actinomycetota</taxon>
        <taxon>Actinomycetes</taxon>
        <taxon>Kitasatosporales</taxon>
        <taxon>Streptomycetaceae</taxon>
        <taxon>Streptomyces</taxon>
    </lineage>
</organism>
<feature type="transmembrane region" description="Helical" evidence="6">
    <location>
        <begin position="88"/>
        <end position="109"/>
    </location>
</feature>
<evidence type="ECO:0000256" key="2">
    <source>
        <dbReference type="ARBA" id="ARBA00022692"/>
    </source>
</evidence>
<sequence length="432" mass="45727">MRGAGWLLWGTCLVPLFLLSKGYATVGVSPFYVMDVVAVFALLATLHMWGPQVFAERRLRWFRAVAVGLAVMTGQAVYRGVAAGYPDAFKGVILGLYPLLGWFAATWVLTRPVEEAVRLRWVLYVPTIGVGAELVLGSPLPAAARGLYLAIAGAFSVQMRHLGNSRLLLWTLAGAALMTAIASKRGPLLAVVAAMAATALASRSSRRRTTRLPVLSWSLATLGVIAVLGFSLSGESVSDMPVVGGLAARVSHSHDPNSEAGANVELRMGMWQEALRVVQEEPLLGAGAGRPIDVIGHGEHLNAPRAGPHNSFIGYIYYLGWPAGIAMALLVVATLRRTWRARHHLAAASWFGATVGVAVTACTNVAFETTYIGLPSWLVLACAYALVGVPQGQEADDGSPPTAATSRRVPKGRFAAGTGRPQHTTPAVPARS</sequence>
<feature type="transmembrane region" description="Helical" evidence="6">
    <location>
        <begin position="372"/>
        <end position="389"/>
    </location>
</feature>
<evidence type="ECO:0000313" key="9">
    <source>
        <dbReference type="Proteomes" id="UP001571476"/>
    </source>
</evidence>
<evidence type="ECO:0000259" key="7">
    <source>
        <dbReference type="Pfam" id="PF04932"/>
    </source>
</evidence>
<feature type="transmembrane region" description="Helical" evidence="6">
    <location>
        <begin position="121"/>
        <end position="140"/>
    </location>
</feature>
<keyword evidence="2 6" id="KW-0812">Transmembrane</keyword>
<dbReference type="InterPro" id="IPR051533">
    <property type="entry name" value="WaaL-like"/>
</dbReference>
<comment type="caution">
    <text evidence="8">The sequence shown here is derived from an EMBL/GenBank/DDBJ whole genome shotgun (WGS) entry which is preliminary data.</text>
</comment>
<keyword evidence="8" id="KW-0436">Ligase</keyword>
<feature type="transmembrane region" description="Helical" evidence="6">
    <location>
        <begin position="315"/>
        <end position="335"/>
    </location>
</feature>
<feature type="transmembrane region" description="Helical" evidence="6">
    <location>
        <begin position="212"/>
        <end position="232"/>
    </location>
</feature>
<feature type="region of interest" description="Disordered" evidence="5">
    <location>
        <begin position="393"/>
        <end position="432"/>
    </location>
</feature>